<protein>
    <recommendedName>
        <fullName evidence="3">Glycosyltransferase family 31 protein</fullName>
    </recommendedName>
</protein>
<keyword evidence="2" id="KW-1185">Reference proteome</keyword>
<accession>A0AAD5SSH5</accession>
<dbReference type="AlphaFoldDB" id="A0AAD5SSH5"/>
<evidence type="ECO:0008006" key="3">
    <source>
        <dbReference type="Google" id="ProtNLM"/>
    </source>
</evidence>
<evidence type="ECO:0000313" key="2">
    <source>
        <dbReference type="Proteomes" id="UP001211907"/>
    </source>
</evidence>
<proteinExistence type="predicted"/>
<dbReference type="Gene3D" id="3.90.550.50">
    <property type="match status" value="1"/>
</dbReference>
<name>A0AAD5SSH5_9FUNG</name>
<dbReference type="EMBL" id="JADGJH010002259">
    <property type="protein sequence ID" value="KAJ3100820.1"/>
    <property type="molecule type" value="Genomic_DNA"/>
</dbReference>
<dbReference type="Proteomes" id="UP001211907">
    <property type="component" value="Unassembled WGS sequence"/>
</dbReference>
<gene>
    <name evidence="1" type="ORF">HK100_004644</name>
</gene>
<evidence type="ECO:0000313" key="1">
    <source>
        <dbReference type="EMBL" id="KAJ3100820.1"/>
    </source>
</evidence>
<dbReference type="PANTHER" id="PTHR10811">
    <property type="entry name" value="FRINGE-RELATED"/>
    <property type="match status" value="1"/>
</dbReference>
<sequence>MMSWKLPIVKAIASLTVLILLHVAFLTKIPEKLSNILITKTTTATAANTLSFSGIPKITFKVSPTTSLFSSSSATVFRTQHFPPSSVGNPKNVEWPLNAVLPPSYTLTHEISRVVTVSKTGKRRKPLSDAKIEEFLFGIATTPERIEPNIEIWASWLQVAEGRRISPALVVSLDQAVQFDEIQQKSKETVIASAQRLNLDIRFHPTEISRYEQRVLFLVRELWNAASSKTKWFVIQDDDTVWMTQRALVETASWYPDPLKNSIVIGAESESNTWRFGHIAYGGGGIIMSRHLVERMNRDGVLEECYTTFEEIFGGDGILSHCIAAVTKKALEEIIMYNDALHQMDFGGTAAFFFEAAPLVTSMHHWNTWFTLFPQTTLSAPNNFASALLLTRVARLIGYENLSRRFVMEGGAFVVHVGYSVVFYKSHITNIELVPDTEWKYYNSKAYALVEGQDKVSYFIADVKVAEDGSGDVVMQYRNSNGDELDVVWSAPKTM</sequence>
<comment type="caution">
    <text evidence="1">The sequence shown here is derived from an EMBL/GenBank/DDBJ whole genome shotgun (WGS) entry which is preliminary data.</text>
</comment>
<reference evidence="1" key="1">
    <citation type="submission" date="2020-05" db="EMBL/GenBank/DDBJ databases">
        <title>Phylogenomic resolution of chytrid fungi.</title>
        <authorList>
            <person name="Stajich J.E."/>
            <person name="Amses K."/>
            <person name="Simmons R."/>
            <person name="Seto K."/>
            <person name="Myers J."/>
            <person name="Bonds A."/>
            <person name="Quandt C.A."/>
            <person name="Barry K."/>
            <person name="Liu P."/>
            <person name="Grigoriev I."/>
            <person name="Longcore J.E."/>
            <person name="James T.Y."/>
        </authorList>
    </citation>
    <scope>NUCLEOTIDE SEQUENCE</scope>
    <source>
        <strain evidence="1">JEL0513</strain>
    </source>
</reference>
<organism evidence="1 2">
    <name type="scientific">Physocladia obscura</name>
    <dbReference type="NCBI Taxonomy" id="109957"/>
    <lineage>
        <taxon>Eukaryota</taxon>
        <taxon>Fungi</taxon>
        <taxon>Fungi incertae sedis</taxon>
        <taxon>Chytridiomycota</taxon>
        <taxon>Chytridiomycota incertae sedis</taxon>
        <taxon>Chytridiomycetes</taxon>
        <taxon>Chytridiales</taxon>
        <taxon>Chytriomycetaceae</taxon>
        <taxon>Physocladia</taxon>
    </lineage>
</organism>
<dbReference type="InterPro" id="IPR006740">
    <property type="entry name" value="DUF604"/>
</dbReference>
<dbReference type="Pfam" id="PF04646">
    <property type="entry name" value="DUF604"/>
    <property type="match status" value="1"/>
</dbReference>